<evidence type="ECO:0000313" key="5">
    <source>
        <dbReference type="EMBL" id="SIQ98239.1"/>
    </source>
</evidence>
<dbReference type="Gene3D" id="2.40.50.140">
    <property type="entry name" value="Nucleic acid-binding proteins"/>
    <property type="match status" value="1"/>
</dbReference>
<keyword evidence="1 3" id="KW-0820">tRNA-binding</keyword>
<dbReference type="Proteomes" id="UP000185924">
    <property type="component" value="Unassembled WGS sequence"/>
</dbReference>
<gene>
    <name evidence="5" type="ORF">SAMN05421545_1976</name>
</gene>
<evidence type="ECO:0000256" key="2">
    <source>
        <dbReference type="ARBA" id="ARBA00022884"/>
    </source>
</evidence>
<dbReference type="GO" id="GO:0000049">
    <property type="term" value="F:tRNA binding"/>
    <property type="evidence" value="ECO:0007669"/>
    <property type="project" value="UniProtKB-UniRule"/>
</dbReference>
<keyword evidence="2 3" id="KW-0694">RNA-binding</keyword>
<dbReference type="InterPro" id="IPR051270">
    <property type="entry name" value="Tyrosine-tRNA_ligase_regulator"/>
</dbReference>
<dbReference type="NCBIfam" id="TIGR02222">
    <property type="entry name" value="chap_CsaA"/>
    <property type="match status" value="1"/>
</dbReference>
<dbReference type="RefSeq" id="WP_007657575.1">
    <property type="nucleotide sequence ID" value="NZ_FTNM01000002.1"/>
</dbReference>
<evidence type="ECO:0000256" key="3">
    <source>
        <dbReference type="PROSITE-ProRule" id="PRU00209"/>
    </source>
</evidence>
<dbReference type="NCBIfam" id="NF007494">
    <property type="entry name" value="PRK10089.1-3"/>
    <property type="match status" value="1"/>
</dbReference>
<dbReference type="InterPro" id="IPR008231">
    <property type="entry name" value="CsaA"/>
</dbReference>
<dbReference type="AlphaFoldDB" id="A0A1N6X7I6"/>
<name>A0A1N6X7I6_9BACT</name>
<dbReference type="InterPro" id="IPR002547">
    <property type="entry name" value="tRNA-bd_dom"/>
</dbReference>
<evidence type="ECO:0000256" key="1">
    <source>
        <dbReference type="ARBA" id="ARBA00022555"/>
    </source>
</evidence>
<evidence type="ECO:0000313" key="6">
    <source>
        <dbReference type="Proteomes" id="UP000185924"/>
    </source>
</evidence>
<proteinExistence type="predicted"/>
<dbReference type="CDD" id="cd02798">
    <property type="entry name" value="tRNA_bind_CsaA"/>
    <property type="match status" value="1"/>
</dbReference>
<feature type="domain" description="TRNA-binding" evidence="4">
    <location>
        <begin position="15"/>
        <end position="118"/>
    </location>
</feature>
<protein>
    <submittedName>
        <fullName evidence="5">tRNA-binding protein</fullName>
    </submittedName>
</protein>
<dbReference type="PROSITE" id="PS50886">
    <property type="entry name" value="TRBD"/>
    <property type="match status" value="1"/>
</dbReference>
<dbReference type="Pfam" id="PF01588">
    <property type="entry name" value="tRNA_bind"/>
    <property type="match status" value="1"/>
</dbReference>
<dbReference type="PANTHER" id="PTHR11586:SF37">
    <property type="entry name" value="TRNA-BINDING DOMAIN-CONTAINING PROTEIN"/>
    <property type="match status" value="1"/>
</dbReference>
<reference evidence="6" key="1">
    <citation type="submission" date="2017-01" db="EMBL/GenBank/DDBJ databases">
        <authorList>
            <person name="Varghese N."/>
            <person name="Submissions S."/>
        </authorList>
    </citation>
    <scope>NUCLEOTIDE SEQUENCE [LARGE SCALE GENOMIC DNA]</scope>
    <source>
        <strain evidence="6">DM9</strain>
    </source>
</reference>
<accession>A0A1N6X7I6</accession>
<dbReference type="EMBL" id="FTNM01000002">
    <property type="protein sequence ID" value="SIQ98239.1"/>
    <property type="molecule type" value="Genomic_DNA"/>
</dbReference>
<dbReference type="OrthoDB" id="9794564at2"/>
<dbReference type="SUPFAM" id="SSF50249">
    <property type="entry name" value="Nucleic acid-binding proteins"/>
    <property type="match status" value="1"/>
</dbReference>
<keyword evidence="6" id="KW-1185">Reference proteome</keyword>
<dbReference type="InterPro" id="IPR012340">
    <property type="entry name" value="NA-bd_OB-fold"/>
</dbReference>
<dbReference type="FunFam" id="2.40.50.140:FF:000165">
    <property type="entry name" value="Chaperone CsaA"/>
    <property type="match status" value="1"/>
</dbReference>
<evidence type="ECO:0000259" key="4">
    <source>
        <dbReference type="PROSITE" id="PS50886"/>
    </source>
</evidence>
<dbReference type="PANTHER" id="PTHR11586">
    <property type="entry name" value="TRNA-AMINOACYLATION COFACTOR ARC1 FAMILY MEMBER"/>
    <property type="match status" value="1"/>
</dbReference>
<organism evidence="5 6">
    <name type="scientific">Pontibacter lucknowensis</name>
    <dbReference type="NCBI Taxonomy" id="1077936"/>
    <lineage>
        <taxon>Bacteria</taxon>
        <taxon>Pseudomonadati</taxon>
        <taxon>Bacteroidota</taxon>
        <taxon>Cytophagia</taxon>
        <taxon>Cytophagales</taxon>
        <taxon>Hymenobacteraceae</taxon>
        <taxon>Pontibacter</taxon>
    </lineage>
</organism>
<dbReference type="STRING" id="1077936.SAMN05421545_1976"/>
<dbReference type="NCBIfam" id="NF007495">
    <property type="entry name" value="PRK10089.1-4"/>
    <property type="match status" value="1"/>
</dbReference>
<sequence length="118" mass="12853">MHTPAEAMPTITWQHFEQTDIRVGTIVEATDFPEARKPAYKLLIDLGPLGMKRSSAQITKHYTLNDLPGKQVLCVANLGNKQIGKYMSEVLVTGFADEHGDIVLAQPAGPVPNGSKLI</sequence>